<gene>
    <name evidence="2" type="ORF">DY000_02003216</name>
    <name evidence="1" type="ORF">F2Q70_00009322</name>
</gene>
<sequence length="100" mass="11720">MDDLDSGSKRKEWNFNSGMKAYSDDDDFKKISRLHDGEVIAGEVIAKVIEYHMIHKWTTTDDDLLAWLVNVMISKNAVELRNTFKFKNHFTIKELRMVVQ</sequence>
<reference evidence="2 3" key="3">
    <citation type="journal article" date="2020" name="BMC Genomics">
        <title>Intraspecific diversification of the crop wild relative Brassica cretica Lam. using demographic model selection.</title>
        <authorList>
            <person name="Kioukis A."/>
            <person name="Michalopoulou V.A."/>
            <person name="Briers L."/>
            <person name="Pirintsos S."/>
            <person name="Studholme D.J."/>
            <person name="Pavlidis P."/>
            <person name="Sarris P.F."/>
        </authorList>
    </citation>
    <scope>NUCLEOTIDE SEQUENCE [LARGE SCALE GENOMIC DNA]</scope>
    <source>
        <strain evidence="3">cv. PFS-1207/04</strain>
        <strain evidence="2">PFS-1207/04</strain>
    </source>
</reference>
<organism evidence="1">
    <name type="scientific">Brassica cretica</name>
    <name type="common">Mustard</name>
    <dbReference type="NCBI Taxonomy" id="69181"/>
    <lineage>
        <taxon>Eukaryota</taxon>
        <taxon>Viridiplantae</taxon>
        <taxon>Streptophyta</taxon>
        <taxon>Embryophyta</taxon>
        <taxon>Tracheophyta</taxon>
        <taxon>Spermatophyta</taxon>
        <taxon>Magnoliopsida</taxon>
        <taxon>eudicotyledons</taxon>
        <taxon>Gunneridae</taxon>
        <taxon>Pentapetalae</taxon>
        <taxon>rosids</taxon>
        <taxon>malvids</taxon>
        <taxon>Brassicales</taxon>
        <taxon>Brassicaceae</taxon>
        <taxon>Brassiceae</taxon>
        <taxon>Brassica</taxon>
    </lineage>
</organism>
<keyword evidence="3" id="KW-1185">Reference proteome</keyword>
<reference evidence="2" key="2">
    <citation type="submission" date="2019-12" db="EMBL/GenBank/DDBJ databases">
        <authorList>
            <person name="Studholme D.J."/>
            <person name="Sarris P."/>
        </authorList>
    </citation>
    <scope>NUCLEOTIDE SEQUENCE</scope>
    <source>
        <strain evidence="2">PFS-1207/04</strain>
        <tissue evidence="2">Leaf</tissue>
    </source>
</reference>
<reference evidence="1" key="1">
    <citation type="submission" date="2019-12" db="EMBL/GenBank/DDBJ databases">
        <title>Genome sequencing and annotation of Brassica cretica.</title>
        <authorList>
            <person name="Studholme D.J."/>
            <person name="Sarris P.F."/>
        </authorList>
    </citation>
    <scope>NUCLEOTIDE SEQUENCE</scope>
    <source>
        <strain evidence="1">PFS-102/07</strain>
        <tissue evidence="1">Leaf</tissue>
    </source>
</reference>
<protein>
    <submittedName>
        <fullName evidence="1">Uncharacterized protein</fullName>
    </submittedName>
</protein>
<dbReference type="AlphaFoldDB" id="A0A8S9LZJ1"/>
<evidence type="ECO:0000313" key="2">
    <source>
        <dbReference type="EMBL" id="KAF3550622.1"/>
    </source>
</evidence>
<accession>A0A8S9LZJ1</accession>
<name>A0A8S9LZJ1_BRACR</name>
<evidence type="ECO:0000313" key="3">
    <source>
        <dbReference type="Proteomes" id="UP000266723"/>
    </source>
</evidence>
<proteinExistence type="predicted"/>
<dbReference type="EMBL" id="QGKV02000832">
    <property type="protein sequence ID" value="KAF3550622.1"/>
    <property type="molecule type" value="Genomic_DNA"/>
</dbReference>
<dbReference type="EMBL" id="QGKY02000089">
    <property type="protein sequence ID" value="KAF2613310.1"/>
    <property type="molecule type" value="Genomic_DNA"/>
</dbReference>
<dbReference type="Proteomes" id="UP000266723">
    <property type="component" value="Unassembled WGS sequence"/>
</dbReference>
<comment type="caution">
    <text evidence="1">The sequence shown here is derived from an EMBL/GenBank/DDBJ whole genome shotgun (WGS) entry which is preliminary data.</text>
</comment>
<evidence type="ECO:0000313" key="1">
    <source>
        <dbReference type="EMBL" id="KAF2613310.1"/>
    </source>
</evidence>